<evidence type="ECO:0000256" key="3">
    <source>
        <dbReference type="ARBA" id="ARBA00023125"/>
    </source>
</evidence>
<sequence length="352" mass="38204">MELELRHLRALVAIADTHSLVRAAKVLHVSQPALSGLLRRVERSVGGLLFARSPTGCVPTALGADVVADARAVLAGMSALTDRIGERREPSGTLRVGGYCGFLHLAVSRWLRDQPWCGSVSVHEDQDETGTLASVAAGALDLALVYLPPLPDRIVPDGVESVVVHPREPVFVILARSHPLARPGAIPLADIAEYPWVDDPPWTTRWSAYLQGVCRRHGVALDQPHRPQCLATVLDLVREGMALAPALATREDRRDDIVVRAIEGAPLWQELRLCYRPGTVVAERIGEIHHAVARAYAGRRGCSAAFDQWWHERGRDLLPTGCATPPRHPAGPPQRPAGHPHPIGDPNQLARG</sequence>
<dbReference type="Gene3D" id="1.10.10.10">
    <property type="entry name" value="Winged helix-like DNA-binding domain superfamily/Winged helix DNA-binding domain"/>
    <property type="match status" value="1"/>
</dbReference>
<gene>
    <name evidence="7" type="ORF">ACFSYJ_41100</name>
</gene>
<evidence type="ECO:0000256" key="4">
    <source>
        <dbReference type="ARBA" id="ARBA00023163"/>
    </source>
</evidence>
<evidence type="ECO:0000259" key="6">
    <source>
        <dbReference type="PROSITE" id="PS50931"/>
    </source>
</evidence>
<dbReference type="InterPro" id="IPR036388">
    <property type="entry name" value="WH-like_DNA-bd_sf"/>
</dbReference>
<dbReference type="PROSITE" id="PS50931">
    <property type="entry name" value="HTH_LYSR"/>
    <property type="match status" value="1"/>
</dbReference>
<dbReference type="Pfam" id="PF03466">
    <property type="entry name" value="LysR_substrate"/>
    <property type="match status" value="1"/>
</dbReference>
<evidence type="ECO:0000256" key="5">
    <source>
        <dbReference type="SAM" id="MobiDB-lite"/>
    </source>
</evidence>
<evidence type="ECO:0000256" key="2">
    <source>
        <dbReference type="ARBA" id="ARBA00023015"/>
    </source>
</evidence>
<feature type="compositionally biased region" description="Pro residues" evidence="5">
    <location>
        <begin position="326"/>
        <end position="335"/>
    </location>
</feature>
<accession>A0ABW5GVV4</accession>
<dbReference type="EMBL" id="JBHUKU010000028">
    <property type="protein sequence ID" value="MFD2465075.1"/>
    <property type="molecule type" value="Genomic_DNA"/>
</dbReference>
<dbReference type="CDD" id="cd05466">
    <property type="entry name" value="PBP2_LTTR_substrate"/>
    <property type="match status" value="1"/>
</dbReference>
<organism evidence="7 8">
    <name type="scientific">Amycolatopsis samaneae</name>
    <dbReference type="NCBI Taxonomy" id="664691"/>
    <lineage>
        <taxon>Bacteria</taxon>
        <taxon>Bacillati</taxon>
        <taxon>Actinomycetota</taxon>
        <taxon>Actinomycetes</taxon>
        <taxon>Pseudonocardiales</taxon>
        <taxon>Pseudonocardiaceae</taxon>
        <taxon>Amycolatopsis</taxon>
    </lineage>
</organism>
<dbReference type="PANTHER" id="PTHR30346">
    <property type="entry name" value="TRANSCRIPTIONAL DUAL REGULATOR HCAR-RELATED"/>
    <property type="match status" value="1"/>
</dbReference>
<dbReference type="InterPro" id="IPR000847">
    <property type="entry name" value="LysR_HTH_N"/>
</dbReference>
<dbReference type="InterPro" id="IPR005119">
    <property type="entry name" value="LysR_subst-bd"/>
</dbReference>
<dbReference type="Gene3D" id="3.40.190.10">
    <property type="entry name" value="Periplasmic binding protein-like II"/>
    <property type="match status" value="2"/>
</dbReference>
<dbReference type="SUPFAM" id="SSF53850">
    <property type="entry name" value="Periplasmic binding protein-like II"/>
    <property type="match status" value="1"/>
</dbReference>
<keyword evidence="2" id="KW-0805">Transcription regulation</keyword>
<evidence type="ECO:0000256" key="1">
    <source>
        <dbReference type="ARBA" id="ARBA00009437"/>
    </source>
</evidence>
<dbReference type="SUPFAM" id="SSF46785">
    <property type="entry name" value="Winged helix' DNA-binding domain"/>
    <property type="match status" value="1"/>
</dbReference>
<comment type="similarity">
    <text evidence="1">Belongs to the LysR transcriptional regulatory family.</text>
</comment>
<feature type="domain" description="HTH lysR-type" evidence="6">
    <location>
        <begin position="3"/>
        <end position="60"/>
    </location>
</feature>
<dbReference type="Proteomes" id="UP001597419">
    <property type="component" value="Unassembled WGS sequence"/>
</dbReference>
<feature type="region of interest" description="Disordered" evidence="5">
    <location>
        <begin position="317"/>
        <end position="352"/>
    </location>
</feature>
<dbReference type="RefSeq" id="WP_345399041.1">
    <property type="nucleotide sequence ID" value="NZ_BAABHG010000010.1"/>
</dbReference>
<keyword evidence="4" id="KW-0804">Transcription</keyword>
<comment type="caution">
    <text evidence="7">The sequence shown here is derived from an EMBL/GenBank/DDBJ whole genome shotgun (WGS) entry which is preliminary data.</text>
</comment>
<name>A0ABW5GVV4_9PSEU</name>
<evidence type="ECO:0000313" key="8">
    <source>
        <dbReference type="Proteomes" id="UP001597419"/>
    </source>
</evidence>
<keyword evidence="8" id="KW-1185">Reference proteome</keyword>
<keyword evidence="3" id="KW-0238">DNA-binding</keyword>
<dbReference type="InterPro" id="IPR036390">
    <property type="entry name" value="WH_DNA-bd_sf"/>
</dbReference>
<protein>
    <submittedName>
        <fullName evidence="7">LysR family transcriptional regulator</fullName>
    </submittedName>
</protein>
<proteinExistence type="inferred from homology"/>
<dbReference type="Pfam" id="PF00126">
    <property type="entry name" value="HTH_1"/>
    <property type="match status" value="1"/>
</dbReference>
<dbReference type="PRINTS" id="PR00039">
    <property type="entry name" value="HTHLYSR"/>
</dbReference>
<dbReference type="PANTHER" id="PTHR30346:SF30">
    <property type="entry name" value="SMALL NEUTRAL PROTEASE REGULATORY PROTEIN"/>
    <property type="match status" value="1"/>
</dbReference>
<reference evidence="8" key="1">
    <citation type="journal article" date="2019" name="Int. J. Syst. Evol. Microbiol.">
        <title>The Global Catalogue of Microorganisms (GCM) 10K type strain sequencing project: providing services to taxonomists for standard genome sequencing and annotation.</title>
        <authorList>
            <consortium name="The Broad Institute Genomics Platform"/>
            <consortium name="The Broad Institute Genome Sequencing Center for Infectious Disease"/>
            <person name="Wu L."/>
            <person name="Ma J."/>
        </authorList>
    </citation>
    <scope>NUCLEOTIDE SEQUENCE [LARGE SCALE GENOMIC DNA]</scope>
    <source>
        <strain evidence="8">CGMCC 4.7643</strain>
    </source>
</reference>
<evidence type="ECO:0000313" key="7">
    <source>
        <dbReference type="EMBL" id="MFD2465075.1"/>
    </source>
</evidence>